<evidence type="ECO:0000256" key="1">
    <source>
        <dbReference type="SAM" id="Phobius"/>
    </source>
</evidence>
<evidence type="ECO:0000313" key="2">
    <source>
        <dbReference type="EMBL" id="OHA03834.1"/>
    </source>
</evidence>
<protein>
    <submittedName>
        <fullName evidence="2">Uncharacterized protein</fullName>
    </submittedName>
</protein>
<sequence length="70" mass="7752">MLQAERARFTSRQYEKLAEWGERVALVLFGSVVVQQIVQGVPLADSSVVIGIIATALAYGLAYRWLSHMS</sequence>
<keyword evidence="1" id="KW-0812">Transmembrane</keyword>
<feature type="transmembrane region" description="Helical" evidence="1">
    <location>
        <begin position="20"/>
        <end position="38"/>
    </location>
</feature>
<proteinExistence type="predicted"/>
<gene>
    <name evidence="2" type="ORF">A3C92_04020</name>
</gene>
<accession>A0A1G2KXA0</accession>
<dbReference type="AlphaFoldDB" id="A0A1G2KXA0"/>
<keyword evidence="1" id="KW-1133">Transmembrane helix</keyword>
<dbReference type="Proteomes" id="UP000177177">
    <property type="component" value="Unassembled WGS sequence"/>
</dbReference>
<comment type="caution">
    <text evidence="2">The sequence shown here is derived from an EMBL/GenBank/DDBJ whole genome shotgun (WGS) entry which is preliminary data.</text>
</comment>
<reference evidence="2 3" key="1">
    <citation type="journal article" date="2016" name="Nat. Commun.">
        <title>Thousands of microbial genomes shed light on interconnected biogeochemical processes in an aquifer system.</title>
        <authorList>
            <person name="Anantharaman K."/>
            <person name="Brown C.T."/>
            <person name="Hug L.A."/>
            <person name="Sharon I."/>
            <person name="Castelle C.J."/>
            <person name="Probst A.J."/>
            <person name="Thomas B.C."/>
            <person name="Singh A."/>
            <person name="Wilkins M.J."/>
            <person name="Karaoz U."/>
            <person name="Brodie E.L."/>
            <person name="Williams K.H."/>
            <person name="Hubbard S.S."/>
            <person name="Banfield J.F."/>
        </authorList>
    </citation>
    <scope>NUCLEOTIDE SEQUENCE [LARGE SCALE GENOMIC DNA]</scope>
</reference>
<name>A0A1G2KXA0_9BACT</name>
<dbReference type="EMBL" id="MHQN01000011">
    <property type="protein sequence ID" value="OHA03834.1"/>
    <property type="molecule type" value="Genomic_DNA"/>
</dbReference>
<keyword evidence="1" id="KW-0472">Membrane</keyword>
<feature type="transmembrane region" description="Helical" evidence="1">
    <location>
        <begin position="44"/>
        <end position="66"/>
    </location>
</feature>
<organism evidence="2 3">
    <name type="scientific">Candidatus Sungbacteria bacterium RIFCSPHIGHO2_02_FULL_53_17</name>
    <dbReference type="NCBI Taxonomy" id="1802275"/>
    <lineage>
        <taxon>Bacteria</taxon>
        <taxon>Candidatus Sungiibacteriota</taxon>
    </lineage>
</organism>
<evidence type="ECO:0000313" key="3">
    <source>
        <dbReference type="Proteomes" id="UP000177177"/>
    </source>
</evidence>